<dbReference type="SUPFAM" id="SSF52540">
    <property type="entry name" value="P-loop containing nucleoside triphosphate hydrolases"/>
    <property type="match status" value="1"/>
</dbReference>
<reference evidence="3 4" key="1">
    <citation type="submission" date="2019-07" db="EMBL/GenBank/DDBJ databases">
        <title>Whole genome shotgun sequence of Actinotalea fermentans NBRC 105374.</title>
        <authorList>
            <person name="Hosoyama A."/>
            <person name="Uohara A."/>
            <person name="Ohji S."/>
            <person name="Ichikawa N."/>
        </authorList>
    </citation>
    <scope>NUCLEOTIDE SEQUENCE [LARGE SCALE GENOMIC DNA]</scope>
    <source>
        <strain evidence="3 4">NBRC 105374</strain>
    </source>
</reference>
<dbReference type="Proteomes" id="UP000321484">
    <property type="component" value="Unassembled WGS sequence"/>
</dbReference>
<dbReference type="GO" id="GO:0009898">
    <property type="term" value="C:cytoplasmic side of plasma membrane"/>
    <property type="evidence" value="ECO:0007669"/>
    <property type="project" value="TreeGrafter"/>
</dbReference>
<dbReference type="PANTHER" id="PTHR43384">
    <property type="entry name" value="SEPTUM SITE-DETERMINING PROTEIN MIND HOMOLOG, CHLOROPLASTIC-RELATED"/>
    <property type="match status" value="1"/>
</dbReference>
<dbReference type="InterPro" id="IPR027417">
    <property type="entry name" value="P-loop_NTPase"/>
</dbReference>
<dbReference type="GO" id="GO:0005524">
    <property type="term" value="F:ATP binding"/>
    <property type="evidence" value="ECO:0007669"/>
    <property type="project" value="UniProtKB-KW"/>
</dbReference>
<dbReference type="EMBL" id="BJYK01000001">
    <property type="protein sequence ID" value="GEN78322.1"/>
    <property type="molecule type" value="Genomic_DNA"/>
</dbReference>
<accession>A0A511YT21</accession>
<dbReference type="RefSeq" id="WP_146818909.1">
    <property type="nucleotide sequence ID" value="NZ_BJYK01000001.1"/>
</dbReference>
<dbReference type="InterPro" id="IPR050625">
    <property type="entry name" value="ParA/MinD_ATPase"/>
</dbReference>
<comment type="caution">
    <text evidence="3">The sequence shown here is derived from an EMBL/GenBank/DDBJ whole genome shotgun (WGS) entry which is preliminary data.</text>
</comment>
<keyword evidence="2" id="KW-0067">ATP-binding</keyword>
<dbReference type="Gene3D" id="3.40.50.300">
    <property type="entry name" value="P-loop containing nucleotide triphosphate hydrolases"/>
    <property type="match status" value="1"/>
</dbReference>
<dbReference type="GO" id="GO:0016887">
    <property type="term" value="F:ATP hydrolysis activity"/>
    <property type="evidence" value="ECO:0007669"/>
    <property type="project" value="TreeGrafter"/>
</dbReference>
<dbReference type="AlphaFoldDB" id="A0A511YT21"/>
<name>A0A511YT21_9CELL</name>
<evidence type="ECO:0000313" key="4">
    <source>
        <dbReference type="Proteomes" id="UP000321484"/>
    </source>
</evidence>
<protein>
    <submittedName>
        <fullName evidence="3">Pilus biosynthesis protein CpaE</fullName>
    </submittedName>
</protein>
<sequence>MSARIGVLSAVTGDDEATVVQVLAAERGVEVVRRCADLAELLAAGAAGIGRVAVVSADLPGLDRAAVGHLHGSGVWVVVVAAAEDRGRVDGLGADAVTAAPGVAPAVQRVLDGGRPAAPAADPGPPARPADGVVVAVWGPTGAPGRTTVAVNLAAELAARPAGRLPEGPTVLLVDADTYGGTVAQVLGLLDEAPGLAAAARAAAAGRLDEVGLAALTPRLEGGLRVLTGLSRPDRWPEVPATSLDLVWPACRSLADVTVVDCGFCLEQDEALTYDTRAPQRNAATLSALATADVVVVVGAGDPVGLQRLVRGLGALDELALAARRRVVVNRVRASASGPRPGDAVREALRRYAGVVDAVVLPDDQVTCDGALLHARTLAEHAPSSALRRALAGLAAELVPAAVPAGAH</sequence>
<evidence type="ECO:0000256" key="1">
    <source>
        <dbReference type="ARBA" id="ARBA00022741"/>
    </source>
</evidence>
<dbReference type="GO" id="GO:0051782">
    <property type="term" value="P:negative regulation of cell division"/>
    <property type="evidence" value="ECO:0007669"/>
    <property type="project" value="TreeGrafter"/>
</dbReference>
<keyword evidence="4" id="KW-1185">Reference proteome</keyword>
<dbReference type="GO" id="GO:0005829">
    <property type="term" value="C:cytosol"/>
    <property type="evidence" value="ECO:0007669"/>
    <property type="project" value="TreeGrafter"/>
</dbReference>
<gene>
    <name evidence="3" type="ORF">AFE02nite_00560</name>
</gene>
<organism evidence="3 4">
    <name type="scientific">Actinotalea fermentans</name>
    <dbReference type="NCBI Taxonomy" id="43671"/>
    <lineage>
        <taxon>Bacteria</taxon>
        <taxon>Bacillati</taxon>
        <taxon>Actinomycetota</taxon>
        <taxon>Actinomycetes</taxon>
        <taxon>Micrococcales</taxon>
        <taxon>Cellulomonadaceae</taxon>
        <taxon>Actinotalea</taxon>
    </lineage>
</organism>
<keyword evidence="1" id="KW-0547">Nucleotide-binding</keyword>
<dbReference type="PANTHER" id="PTHR43384:SF6">
    <property type="entry name" value="SEPTUM SITE-DETERMINING PROTEIN MIND HOMOLOG, CHLOROPLASTIC"/>
    <property type="match status" value="1"/>
</dbReference>
<proteinExistence type="predicted"/>
<dbReference type="OrthoDB" id="3217709at2"/>
<evidence type="ECO:0000313" key="3">
    <source>
        <dbReference type="EMBL" id="GEN78322.1"/>
    </source>
</evidence>
<evidence type="ECO:0000256" key="2">
    <source>
        <dbReference type="ARBA" id="ARBA00022840"/>
    </source>
</evidence>